<dbReference type="Proteomes" id="UP000319432">
    <property type="component" value="Chromosome"/>
</dbReference>
<sequence>MSKEIVSNELLGGMFDRMVSYKTNGTLEIEEVSECNAKTGWTPKQTVTLRDWEEIVKLRDFLNGLAPVNATINEEGKRHANIA</sequence>
<dbReference type="EMBL" id="CP033464">
    <property type="protein sequence ID" value="QDX92032.1"/>
    <property type="molecule type" value="Genomic_DNA"/>
</dbReference>
<gene>
    <name evidence="1" type="ORF">EEL30_06415</name>
</gene>
<reference evidence="1 2" key="1">
    <citation type="submission" date="2018-11" db="EMBL/GenBank/DDBJ databases">
        <title>Phylogenetic determinants of toxin gene distribution in genomes of Brevibacillus laterosporus.</title>
        <authorList>
            <person name="Glare T.R."/>
            <person name="Durrant A."/>
            <person name="Berry C."/>
            <person name="Palma L."/>
            <person name="Ormskirk M."/>
            <person name="Cox M.O."/>
        </authorList>
    </citation>
    <scope>NUCLEOTIDE SEQUENCE [LARGE SCALE GENOMIC DNA]</scope>
    <source>
        <strain evidence="1 2">1821L</strain>
    </source>
</reference>
<evidence type="ECO:0000313" key="1">
    <source>
        <dbReference type="EMBL" id="QDX92032.1"/>
    </source>
</evidence>
<protein>
    <submittedName>
        <fullName evidence="1">Uncharacterized protein</fullName>
    </submittedName>
</protein>
<keyword evidence="2" id="KW-1185">Reference proteome</keyword>
<dbReference type="AlphaFoldDB" id="A0A518V4W9"/>
<accession>A0A518V4W9</accession>
<evidence type="ECO:0000313" key="2">
    <source>
        <dbReference type="Proteomes" id="UP000319432"/>
    </source>
</evidence>
<organism evidence="1 2">
    <name type="scientific">Brevibacillus laterosporus</name>
    <name type="common">Bacillus laterosporus</name>
    <dbReference type="NCBI Taxonomy" id="1465"/>
    <lineage>
        <taxon>Bacteria</taxon>
        <taxon>Bacillati</taxon>
        <taxon>Bacillota</taxon>
        <taxon>Bacilli</taxon>
        <taxon>Bacillales</taxon>
        <taxon>Paenibacillaceae</taxon>
        <taxon>Brevibacillus</taxon>
    </lineage>
</organism>
<proteinExistence type="predicted"/>
<dbReference type="OrthoDB" id="2470669at2"/>
<name>A0A518V4W9_BRELA</name>